<keyword evidence="2" id="KW-1133">Transmembrane helix</keyword>
<keyword evidence="3" id="KW-1185">Reference proteome</keyword>
<dbReference type="PANTHER" id="PTHR35099:SF10">
    <property type="entry name" value="BZIP DOMAIN-CONTAINING PROTEIN"/>
    <property type="match status" value="1"/>
</dbReference>
<evidence type="ECO:0000313" key="3">
    <source>
        <dbReference type="Proteomes" id="UP000694864"/>
    </source>
</evidence>
<name>A0ABM0Y915_CAMSA</name>
<keyword evidence="2" id="KW-0472">Membrane</keyword>
<feature type="compositionally biased region" description="Polar residues" evidence="1">
    <location>
        <begin position="71"/>
        <end position="80"/>
    </location>
</feature>
<feature type="region of interest" description="Disordered" evidence="1">
    <location>
        <begin position="55"/>
        <end position="84"/>
    </location>
</feature>
<dbReference type="RefSeq" id="XP_010497413.1">
    <property type="nucleotide sequence ID" value="XM_010499111.2"/>
</dbReference>
<evidence type="ECO:0000313" key="4">
    <source>
        <dbReference type="RefSeq" id="XP_010497413.1"/>
    </source>
</evidence>
<accession>A0ABM0Y915</accession>
<proteinExistence type="predicted"/>
<gene>
    <name evidence="4" type="primary">LOC104774528</name>
</gene>
<evidence type="ECO:0000256" key="1">
    <source>
        <dbReference type="SAM" id="MobiDB-lite"/>
    </source>
</evidence>
<evidence type="ECO:0000256" key="2">
    <source>
        <dbReference type="SAM" id="Phobius"/>
    </source>
</evidence>
<dbReference type="Proteomes" id="UP000694864">
    <property type="component" value="Chromosome 3"/>
</dbReference>
<sequence>MTGGDWIHEAMDDDSLVAQALICLLHSEPSSLPDTKCGGGGGASDLKLKWTVRQRRTKSASLRKKGDENNTRASPTTPLSWSGATSFSGGGAGAVDGFEESSGAVKLSEAVRSKGHFRHFFQGSASSPVTQPWPFRSILRLHVDHKMSLCLPWMSRQSLTFLFFFIVTQFNLSSLLFPFLRLRVLTSR</sequence>
<reference evidence="3" key="1">
    <citation type="journal article" date="2014" name="Nat. Commun.">
        <title>The emerging biofuel crop Camelina sativa retains a highly undifferentiated hexaploid genome structure.</title>
        <authorList>
            <person name="Kagale S."/>
            <person name="Koh C."/>
            <person name="Nixon J."/>
            <person name="Bollina V."/>
            <person name="Clarke W.E."/>
            <person name="Tuteja R."/>
            <person name="Spillane C."/>
            <person name="Robinson S.J."/>
            <person name="Links M.G."/>
            <person name="Clarke C."/>
            <person name="Higgins E.E."/>
            <person name="Huebert T."/>
            <person name="Sharpe A.G."/>
            <person name="Parkin I.A."/>
        </authorList>
    </citation>
    <scope>NUCLEOTIDE SEQUENCE [LARGE SCALE GENOMIC DNA]</scope>
    <source>
        <strain evidence="3">cv. DH55</strain>
    </source>
</reference>
<keyword evidence="2" id="KW-0812">Transmembrane</keyword>
<feature type="transmembrane region" description="Helical" evidence="2">
    <location>
        <begin position="159"/>
        <end position="180"/>
    </location>
</feature>
<organism evidence="3 4">
    <name type="scientific">Camelina sativa</name>
    <name type="common">False flax</name>
    <name type="synonym">Myagrum sativum</name>
    <dbReference type="NCBI Taxonomy" id="90675"/>
    <lineage>
        <taxon>Eukaryota</taxon>
        <taxon>Viridiplantae</taxon>
        <taxon>Streptophyta</taxon>
        <taxon>Embryophyta</taxon>
        <taxon>Tracheophyta</taxon>
        <taxon>Spermatophyta</taxon>
        <taxon>Magnoliopsida</taxon>
        <taxon>eudicotyledons</taxon>
        <taxon>Gunneridae</taxon>
        <taxon>Pentapetalae</taxon>
        <taxon>rosids</taxon>
        <taxon>malvids</taxon>
        <taxon>Brassicales</taxon>
        <taxon>Brassicaceae</taxon>
        <taxon>Camelineae</taxon>
        <taxon>Camelina</taxon>
    </lineage>
</organism>
<dbReference type="PANTHER" id="PTHR35099">
    <property type="entry name" value="OS02G0182700 PROTEIN"/>
    <property type="match status" value="1"/>
</dbReference>
<reference evidence="4" key="2">
    <citation type="submission" date="2025-08" db="UniProtKB">
        <authorList>
            <consortium name="RefSeq"/>
        </authorList>
    </citation>
    <scope>IDENTIFICATION</scope>
    <source>
        <tissue evidence="4">Leaf</tissue>
    </source>
</reference>
<protein>
    <submittedName>
        <fullName evidence="4">Uncharacterized protein LOC104774528 isoform X2</fullName>
    </submittedName>
</protein>
<dbReference type="GeneID" id="104774528"/>